<evidence type="ECO:0000256" key="4">
    <source>
        <dbReference type="ARBA" id="ARBA00023136"/>
    </source>
</evidence>
<evidence type="ECO:0000256" key="2">
    <source>
        <dbReference type="ARBA" id="ARBA00022692"/>
    </source>
</evidence>
<keyword evidence="10" id="KW-1185">Reference proteome</keyword>
<feature type="transmembrane region" description="Helical" evidence="7">
    <location>
        <begin position="69"/>
        <end position="90"/>
    </location>
</feature>
<accession>A0AAJ0HLD8</accession>
<name>A0AAJ0HLD8_9PEZI</name>
<keyword evidence="4 7" id="KW-0472">Membrane</keyword>
<sequence length="403" mass="44431">MSAVIADPAVASAFAAGRVPGGVSTAWLDETRDQPAIAAIIAVTVFTGLVVGCRLFSRWFVLKKFGYDDGLAALSLLVLIPFTVLCILLINMGSGRHYEYIQYVMTSETVELSEVLDFAAHIIYTTALVVCRLSGLAFYHRICGLHDEFLLAIRLLAGTLVASFLPQLFLLIFHCLPVTGLWPYDWQPGGDKYTCLQWGIVYSVNSSISLFCDLLLFGIPVAMIWILDLPPKRRVQLACILLPGILVIGISIARLILVIRGQWESDQSWSYNPMLAVEVSEIGATLMALSVPGIKPMFDRWVLRKMPASSTYGGGSAKTRSGTGKSKSKSLHGTPLRSLSLRPTHTMLTSSELTIKGNDDLEAGYPERENTSTEGIYVRVDFNLHENRQRDVDKEHQYIGTAR</sequence>
<feature type="transmembrane region" description="Helical" evidence="7">
    <location>
        <begin position="208"/>
        <end position="227"/>
    </location>
</feature>
<feature type="domain" description="Rhodopsin" evidence="8">
    <location>
        <begin position="54"/>
        <end position="299"/>
    </location>
</feature>
<feature type="transmembrane region" description="Helical" evidence="7">
    <location>
        <begin position="151"/>
        <end position="173"/>
    </location>
</feature>
<comment type="caution">
    <text evidence="9">The sequence shown here is derived from an EMBL/GenBank/DDBJ whole genome shotgun (WGS) entry which is preliminary data.</text>
</comment>
<evidence type="ECO:0000313" key="9">
    <source>
        <dbReference type="EMBL" id="KAK3356779.1"/>
    </source>
</evidence>
<keyword evidence="3 7" id="KW-1133">Transmembrane helix</keyword>
<feature type="region of interest" description="Disordered" evidence="6">
    <location>
        <begin position="309"/>
        <end position="337"/>
    </location>
</feature>
<reference evidence="9" key="2">
    <citation type="submission" date="2023-06" db="EMBL/GenBank/DDBJ databases">
        <authorList>
            <consortium name="Lawrence Berkeley National Laboratory"/>
            <person name="Haridas S."/>
            <person name="Hensen N."/>
            <person name="Bonometti L."/>
            <person name="Westerberg I."/>
            <person name="Brannstrom I.O."/>
            <person name="Guillou S."/>
            <person name="Cros-Aarteil S."/>
            <person name="Calhoun S."/>
            <person name="Kuo A."/>
            <person name="Mondo S."/>
            <person name="Pangilinan J."/>
            <person name="Riley R."/>
            <person name="Labutti K."/>
            <person name="Andreopoulos B."/>
            <person name="Lipzen A."/>
            <person name="Chen C."/>
            <person name="Yanf M."/>
            <person name="Daum C."/>
            <person name="Ng V."/>
            <person name="Clum A."/>
            <person name="Steindorff A."/>
            <person name="Ohm R."/>
            <person name="Martin F."/>
            <person name="Silar P."/>
            <person name="Natvig D."/>
            <person name="Lalanne C."/>
            <person name="Gautier V."/>
            <person name="Ament-Velasquez S.L."/>
            <person name="Kruys A."/>
            <person name="Hutchinson M.I."/>
            <person name="Powell A.J."/>
            <person name="Barry K."/>
            <person name="Miller A.N."/>
            <person name="Grigoriev I.V."/>
            <person name="Debuchy R."/>
            <person name="Gladieux P."/>
            <person name="Thoren M.H."/>
            <person name="Johannesson H."/>
        </authorList>
    </citation>
    <scope>NUCLEOTIDE SEQUENCE</scope>
    <source>
        <strain evidence="9">CBS 955.72</strain>
    </source>
</reference>
<comment type="subcellular location">
    <subcellularLocation>
        <location evidence="1">Membrane</location>
        <topology evidence="1">Multi-pass membrane protein</topology>
    </subcellularLocation>
</comment>
<feature type="transmembrane region" description="Helical" evidence="7">
    <location>
        <begin position="279"/>
        <end position="298"/>
    </location>
</feature>
<protein>
    <recommendedName>
        <fullName evidence="8">Rhodopsin domain-containing protein</fullName>
    </recommendedName>
</protein>
<feature type="transmembrane region" description="Helical" evidence="7">
    <location>
        <begin position="239"/>
        <end position="259"/>
    </location>
</feature>
<evidence type="ECO:0000256" key="3">
    <source>
        <dbReference type="ARBA" id="ARBA00022989"/>
    </source>
</evidence>
<dbReference type="InterPro" id="IPR052337">
    <property type="entry name" value="SAT4-like"/>
</dbReference>
<dbReference type="PANTHER" id="PTHR33048">
    <property type="entry name" value="PTH11-LIKE INTEGRAL MEMBRANE PROTEIN (AFU_ORTHOLOGUE AFUA_5G11245)"/>
    <property type="match status" value="1"/>
</dbReference>
<dbReference type="Pfam" id="PF20684">
    <property type="entry name" value="Fung_rhodopsin"/>
    <property type="match status" value="1"/>
</dbReference>
<proteinExistence type="inferred from homology"/>
<dbReference type="AlphaFoldDB" id="A0AAJ0HLD8"/>
<keyword evidence="2 7" id="KW-0812">Transmembrane</keyword>
<evidence type="ECO:0000256" key="6">
    <source>
        <dbReference type="SAM" id="MobiDB-lite"/>
    </source>
</evidence>
<dbReference type="Proteomes" id="UP001275084">
    <property type="component" value="Unassembled WGS sequence"/>
</dbReference>
<dbReference type="InterPro" id="IPR049326">
    <property type="entry name" value="Rhodopsin_dom_fungi"/>
</dbReference>
<dbReference type="PANTHER" id="PTHR33048:SF47">
    <property type="entry name" value="INTEGRAL MEMBRANE PROTEIN-RELATED"/>
    <property type="match status" value="1"/>
</dbReference>
<evidence type="ECO:0000313" key="10">
    <source>
        <dbReference type="Proteomes" id="UP001275084"/>
    </source>
</evidence>
<feature type="transmembrane region" description="Helical" evidence="7">
    <location>
        <begin position="118"/>
        <end position="139"/>
    </location>
</feature>
<evidence type="ECO:0000256" key="5">
    <source>
        <dbReference type="ARBA" id="ARBA00038359"/>
    </source>
</evidence>
<evidence type="ECO:0000256" key="1">
    <source>
        <dbReference type="ARBA" id="ARBA00004141"/>
    </source>
</evidence>
<gene>
    <name evidence="9" type="ORF">B0T25DRAFT_566108</name>
</gene>
<dbReference type="EMBL" id="JAUIQD010000003">
    <property type="protein sequence ID" value="KAK3356779.1"/>
    <property type="molecule type" value="Genomic_DNA"/>
</dbReference>
<evidence type="ECO:0000256" key="7">
    <source>
        <dbReference type="SAM" id="Phobius"/>
    </source>
</evidence>
<evidence type="ECO:0000259" key="8">
    <source>
        <dbReference type="Pfam" id="PF20684"/>
    </source>
</evidence>
<organism evidence="9 10">
    <name type="scientific">Lasiosphaeria hispida</name>
    <dbReference type="NCBI Taxonomy" id="260671"/>
    <lineage>
        <taxon>Eukaryota</taxon>
        <taxon>Fungi</taxon>
        <taxon>Dikarya</taxon>
        <taxon>Ascomycota</taxon>
        <taxon>Pezizomycotina</taxon>
        <taxon>Sordariomycetes</taxon>
        <taxon>Sordariomycetidae</taxon>
        <taxon>Sordariales</taxon>
        <taxon>Lasiosphaeriaceae</taxon>
        <taxon>Lasiosphaeria</taxon>
    </lineage>
</organism>
<reference evidence="9" key="1">
    <citation type="journal article" date="2023" name="Mol. Phylogenet. Evol.">
        <title>Genome-scale phylogeny and comparative genomics of the fungal order Sordariales.</title>
        <authorList>
            <person name="Hensen N."/>
            <person name="Bonometti L."/>
            <person name="Westerberg I."/>
            <person name="Brannstrom I.O."/>
            <person name="Guillou S."/>
            <person name="Cros-Aarteil S."/>
            <person name="Calhoun S."/>
            <person name="Haridas S."/>
            <person name="Kuo A."/>
            <person name="Mondo S."/>
            <person name="Pangilinan J."/>
            <person name="Riley R."/>
            <person name="LaButti K."/>
            <person name="Andreopoulos B."/>
            <person name="Lipzen A."/>
            <person name="Chen C."/>
            <person name="Yan M."/>
            <person name="Daum C."/>
            <person name="Ng V."/>
            <person name="Clum A."/>
            <person name="Steindorff A."/>
            <person name="Ohm R.A."/>
            <person name="Martin F."/>
            <person name="Silar P."/>
            <person name="Natvig D.O."/>
            <person name="Lalanne C."/>
            <person name="Gautier V."/>
            <person name="Ament-Velasquez S.L."/>
            <person name="Kruys A."/>
            <person name="Hutchinson M.I."/>
            <person name="Powell A.J."/>
            <person name="Barry K."/>
            <person name="Miller A.N."/>
            <person name="Grigoriev I.V."/>
            <person name="Debuchy R."/>
            <person name="Gladieux P."/>
            <person name="Hiltunen Thoren M."/>
            <person name="Johannesson H."/>
        </authorList>
    </citation>
    <scope>NUCLEOTIDE SEQUENCE</scope>
    <source>
        <strain evidence="9">CBS 955.72</strain>
    </source>
</reference>
<comment type="similarity">
    <text evidence="5">Belongs to the SAT4 family.</text>
</comment>
<feature type="transmembrane region" description="Helical" evidence="7">
    <location>
        <begin position="36"/>
        <end position="57"/>
    </location>
</feature>
<dbReference type="GO" id="GO:0016020">
    <property type="term" value="C:membrane"/>
    <property type="evidence" value="ECO:0007669"/>
    <property type="project" value="UniProtKB-SubCell"/>
</dbReference>